<protein>
    <submittedName>
        <fullName evidence="1">Uncharacterized protein</fullName>
    </submittedName>
</protein>
<organismHost>
    <name type="scientific">Vertebrata</name>
    <name type="common">vertebrates</name>
    <dbReference type="NCBI Taxonomy" id="7742"/>
</organismHost>
<dbReference type="EMBL" id="MW142017">
    <property type="protein sequence ID" value="QRM13532.1"/>
    <property type="molecule type" value="Genomic_DNA"/>
</dbReference>
<evidence type="ECO:0000313" key="1">
    <source>
        <dbReference type="EMBL" id="QRM13532.1"/>
    </source>
</evidence>
<accession>A0A891M0M5</accession>
<sequence length="230" mass="27013">MKLNRDADMIVEKIAAWLLYPLCLLRCFLCNSVRPATCKCVHCLLYPFEVCCECMSETLDSLEHSCCYCCVLPLLIIREFWRRVILPTLKATCDCIRLPCVLTRRFCKRTICPLAKSWCRCFCCPCEVFLRCLLFPCMMLRRMHRGRLTGVREPGAFRDSRDPARRGTWVNDWCEDLCVWIWSPCCYVKRCIRTMCDTFTKKIFYWFIAPAGSPRMPEEPSPLSRKVFSS</sequence>
<dbReference type="Proteomes" id="UP000627101">
    <property type="component" value="Segment"/>
</dbReference>
<proteinExistence type="predicted"/>
<name>A0A891M0M5_FOWPV</name>
<reference evidence="1" key="1">
    <citation type="journal article" date="2021" name="Arch. Virol.">
        <title>Characterisation of an Australian fowlpox virus carrying a near-full-length provirus of reticuloendotheliosis virus.</title>
        <authorList>
            <person name="Sarker S."/>
            <person name="Athukorala A."/>
            <person name="Bowden T.R."/>
            <person name="Boyle D.B."/>
        </authorList>
    </citation>
    <scope>NUCLEOTIDE SEQUENCE</scope>
    <source>
        <strain evidence="1">FWPV-S</strain>
    </source>
</reference>
<organism evidence="1">
    <name type="scientific">Fowlpox virus</name>
    <name type="common">FPV</name>
    <dbReference type="NCBI Taxonomy" id="10261"/>
    <lineage>
        <taxon>Viruses</taxon>
        <taxon>Varidnaviria</taxon>
        <taxon>Bamfordvirae</taxon>
        <taxon>Nucleocytoviricota</taxon>
        <taxon>Pokkesviricetes</taxon>
        <taxon>Chitovirales</taxon>
        <taxon>Poxviridae</taxon>
        <taxon>Chordopoxvirinae</taxon>
        <taxon>Avipoxvirus</taxon>
        <taxon>Avipoxvirus fowlpox</taxon>
    </lineage>
</organism>
<dbReference type="EMBL" id="MW142017">
    <property type="protein sequence ID" value="QRM13811.1"/>
    <property type="molecule type" value="Genomic_DNA"/>
</dbReference>